<evidence type="ECO:0000313" key="2">
    <source>
        <dbReference type="Proteomes" id="UP000735302"/>
    </source>
</evidence>
<evidence type="ECO:0008006" key="3">
    <source>
        <dbReference type="Google" id="ProtNLM"/>
    </source>
</evidence>
<name>A0AAV3ZZL2_9GAST</name>
<evidence type="ECO:0000313" key="1">
    <source>
        <dbReference type="EMBL" id="GFO00784.1"/>
    </source>
</evidence>
<accession>A0AAV3ZZL2</accession>
<comment type="caution">
    <text evidence="1">The sequence shown here is derived from an EMBL/GenBank/DDBJ whole genome shotgun (WGS) entry which is preliminary data.</text>
</comment>
<protein>
    <recommendedName>
        <fullName evidence="3">Cyclic nucleotide-binding domain-containing protein</fullName>
    </recommendedName>
</protein>
<keyword evidence="2" id="KW-1185">Reference proteome</keyword>
<gene>
    <name evidence="1" type="ORF">PoB_002728900</name>
</gene>
<dbReference type="EMBL" id="BLXT01003145">
    <property type="protein sequence ID" value="GFO00784.1"/>
    <property type="molecule type" value="Genomic_DNA"/>
</dbReference>
<organism evidence="1 2">
    <name type="scientific">Plakobranchus ocellatus</name>
    <dbReference type="NCBI Taxonomy" id="259542"/>
    <lineage>
        <taxon>Eukaryota</taxon>
        <taxon>Metazoa</taxon>
        <taxon>Spiralia</taxon>
        <taxon>Lophotrochozoa</taxon>
        <taxon>Mollusca</taxon>
        <taxon>Gastropoda</taxon>
        <taxon>Heterobranchia</taxon>
        <taxon>Euthyneura</taxon>
        <taxon>Panpulmonata</taxon>
        <taxon>Sacoglossa</taxon>
        <taxon>Placobranchoidea</taxon>
        <taxon>Plakobranchidae</taxon>
        <taxon>Plakobranchus</taxon>
    </lineage>
</organism>
<sequence length="115" mass="12635">MSKNVAISPGFLAWSFNRSSTKFGDLDGLVTLDRLQLPKDLKSRTVGHLRRSFRVDHHEFLTGDQLAKGDTLISAGRSFAFLLLATGTASRNVSEQGIFASLGHGEASSFFFWKS</sequence>
<dbReference type="AlphaFoldDB" id="A0AAV3ZZL2"/>
<reference evidence="1 2" key="1">
    <citation type="journal article" date="2021" name="Elife">
        <title>Chloroplast acquisition without the gene transfer in kleptoplastic sea slugs, Plakobranchus ocellatus.</title>
        <authorList>
            <person name="Maeda T."/>
            <person name="Takahashi S."/>
            <person name="Yoshida T."/>
            <person name="Shimamura S."/>
            <person name="Takaki Y."/>
            <person name="Nagai Y."/>
            <person name="Toyoda A."/>
            <person name="Suzuki Y."/>
            <person name="Arimoto A."/>
            <person name="Ishii H."/>
            <person name="Satoh N."/>
            <person name="Nishiyama T."/>
            <person name="Hasebe M."/>
            <person name="Maruyama T."/>
            <person name="Minagawa J."/>
            <person name="Obokata J."/>
            <person name="Shigenobu S."/>
        </authorList>
    </citation>
    <scope>NUCLEOTIDE SEQUENCE [LARGE SCALE GENOMIC DNA]</scope>
</reference>
<dbReference type="Proteomes" id="UP000735302">
    <property type="component" value="Unassembled WGS sequence"/>
</dbReference>
<proteinExistence type="predicted"/>